<proteinExistence type="predicted"/>
<dbReference type="STRING" id="749414.SBI_08207"/>
<evidence type="ECO:0000313" key="2">
    <source>
        <dbReference type="Proteomes" id="UP000000377"/>
    </source>
</evidence>
<dbReference type="EMBL" id="CP002047">
    <property type="protein sequence ID" value="ADI11325.1"/>
    <property type="molecule type" value="Genomic_DNA"/>
</dbReference>
<name>D7CIE7_STRBB</name>
<organism evidence="1 2">
    <name type="scientific">Streptomyces bingchenggensis (strain BCW-1)</name>
    <dbReference type="NCBI Taxonomy" id="749414"/>
    <lineage>
        <taxon>Bacteria</taxon>
        <taxon>Bacillati</taxon>
        <taxon>Actinomycetota</taxon>
        <taxon>Actinomycetes</taxon>
        <taxon>Kitasatosporales</taxon>
        <taxon>Streptomycetaceae</taxon>
        <taxon>Streptomyces</taxon>
    </lineage>
</organism>
<dbReference type="AlphaFoldDB" id="D7CIE7"/>
<dbReference type="PATRIC" id="fig|749414.3.peg.8441"/>
<evidence type="ECO:0000313" key="1">
    <source>
        <dbReference type="EMBL" id="ADI11325.1"/>
    </source>
</evidence>
<gene>
    <name evidence="1" type="ordered locus">SBI_08207</name>
</gene>
<accession>D7CIE7</accession>
<reference evidence="1 2" key="1">
    <citation type="journal article" date="2010" name="J. Bacteriol.">
        <title>Genome sequence of the milbemycin-producing bacterium Streptomyces bingchenggensis.</title>
        <authorList>
            <person name="Wang X.J."/>
            <person name="Yan Y.J."/>
            <person name="Zhang B."/>
            <person name="An J."/>
            <person name="Wang J.J."/>
            <person name="Tian J."/>
            <person name="Jiang L."/>
            <person name="Chen Y.H."/>
            <person name="Huang S.X."/>
            <person name="Yin M."/>
            <person name="Zhang J."/>
            <person name="Gao A.L."/>
            <person name="Liu C.X."/>
            <person name="Zhu Z.X."/>
            <person name="Xiang W.S."/>
        </authorList>
    </citation>
    <scope>NUCLEOTIDE SEQUENCE [LARGE SCALE GENOMIC DNA]</scope>
    <source>
        <strain evidence="1 2">BCW-1</strain>
    </source>
</reference>
<keyword evidence="2" id="KW-1185">Reference proteome</keyword>
<dbReference type="Proteomes" id="UP000000377">
    <property type="component" value="Chromosome"/>
</dbReference>
<protein>
    <submittedName>
        <fullName evidence="1">Uncharacterized protein</fullName>
    </submittedName>
</protein>
<dbReference type="HOGENOM" id="CLU_2720472_0_0_11"/>
<sequence>MGDDPLGAFFRTARVTVTVHNEEQPAGYINGRPLTTLDRGRIIVPLGRAVMVFCAGERRITDEALAFGRMGA</sequence>
<dbReference type="KEGG" id="sbh:SBI_08207"/>